<feature type="region of interest" description="Disordered" evidence="1">
    <location>
        <begin position="81"/>
        <end position="107"/>
    </location>
</feature>
<evidence type="ECO:0000256" key="1">
    <source>
        <dbReference type="SAM" id="MobiDB-lite"/>
    </source>
</evidence>
<evidence type="ECO:0000313" key="4">
    <source>
        <dbReference type="Proteomes" id="UP000714420"/>
    </source>
</evidence>
<keyword evidence="4" id="KW-1185">Reference proteome</keyword>
<name>A0ABX2AIK5_9BACT</name>
<dbReference type="EMBL" id="JABKKF010000001">
    <property type="protein sequence ID" value="NPD90873.1"/>
    <property type="molecule type" value="Genomic_DNA"/>
</dbReference>
<sequence>MDFLKNCADGFFSNILGILSVGGYVAVVLVLLKLMVCIIRFDMCKLVCKIFRSETEQNVEKDKKDERTIVTQEVKIFNTKCDQPLPEKQDDSNTNNTSPQTADVCES</sequence>
<comment type="caution">
    <text evidence="3">The sequence shown here is derived from an EMBL/GenBank/DDBJ whole genome shotgun (WGS) entry which is preliminary data.</text>
</comment>
<dbReference type="RefSeq" id="WP_172272283.1">
    <property type="nucleotide sequence ID" value="NZ_CASGMU010000001.1"/>
</dbReference>
<feature type="transmembrane region" description="Helical" evidence="2">
    <location>
        <begin position="12"/>
        <end position="36"/>
    </location>
</feature>
<feature type="compositionally biased region" description="Polar residues" evidence="1">
    <location>
        <begin position="92"/>
        <end position="101"/>
    </location>
</feature>
<accession>A0ABX2AIK5</accession>
<organism evidence="3 4">
    <name type="scientific">Xylanibacter muris</name>
    <dbReference type="NCBI Taxonomy" id="2736290"/>
    <lineage>
        <taxon>Bacteria</taxon>
        <taxon>Pseudomonadati</taxon>
        <taxon>Bacteroidota</taxon>
        <taxon>Bacteroidia</taxon>
        <taxon>Bacteroidales</taxon>
        <taxon>Prevotellaceae</taxon>
        <taxon>Xylanibacter</taxon>
    </lineage>
</organism>
<evidence type="ECO:0000313" key="3">
    <source>
        <dbReference type="EMBL" id="NPD90873.1"/>
    </source>
</evidence>
<keyword evidence="2" id="KW-1133">Transmembrane helix</keyword>
<evidence type="ECO:0000256" key="2">
    <source>
        <dbReference type="SAM" id="Phobius"/>
    </source>
</evidence>
<keyword evidence="2" id="KW-0472">Membrane</keyword>
<keyword evidence="2" id="KW-0812">Transmembrane</keyword>
<gene>
    <name evidence="3" type="ORF">HPS56_00605</name>
</gene>
<dbReference type="Proteomes" id="UP000714420">
    <property type="component" value="Unassembled WGS sequence"/>
</dbReference>
<protein>
    <submittedName>
        <fullName evidence="3">Uncharacterized protein</fullName>
    </submittedName>
</protein>
<proteinExistence type="predicted"/>
<reference evidence="3 4" key="1">
    <citation type="submission" date="2020-05" db="EMBL/GenBank/DDBJ databases">
        <title>Distinct polysaccharide utilization as determinants for interspecies competition between intestinal Prevotella spp.</title>
        <authorList>
            <person name="Galvez E.J.C."/>
            <person name="Iljazovic A."/>
            <person name="Strowig T."/>
        </authorList>
    </citation>
    <scope>NUCLEOTIDE SEQUENCE [LARGE SCALE GENOMIC DNA]</scope>
    <source>
        <strain evidence="3 4">PMUR</strain>
    </source>
</reference>